<dbReference type="EC" id="3.5.1.2" evidence="2"/>
<keyword evidence="2" id="KW-0378">Hydrolase</keyword>
<keyword evidence="3" id="KW-1185">Reference proteome</keyword>
<dbReference type="InterPro" id="IPR025475">
    <property type="entry name" value="DUF4326"/>
</dbReference>
<evidence type="ECO:0000313" key="2">
    <source>
        <dbReference type="EMBL" id="MDQ0363422.1"/>
    </source>
</evidence>
<feature type="domain" description="DUF4326" evidence="1">
    <location>
        <begin position="16"/>
        <end position="101"/>
    </location>
</feature>
<dbReference type="EMBL" id="JAUSUZ010000001">
    <property type="protein sequence ID" value="MDQ0363422.1"/>
    <property type="molecule type" value="Genomic_DNA"/>
</dbReference>
<dbReference type="RefSeq" id="WP_307234046.1">
    <property type="nucleotide sequence ID" value="NZ_JAUSUZ010000001.1"/>
</dbReference>
<sequence>MTGRRVKVRGGLYAPRVPAGAVYIGRRGPALAGSPYANPYPAREHGRAEALRLYTAWLHRQPDLIARARTELAGKDLACWCDEQLPLGWTGPWCHGDVLLKVLASPA</sequence>
<name>A0AAE4AUY4_9ACTN</name>
<evidence type="ECO:0000259" key="1">
    <source>
        <dbReference type="Pfam" id="PF14216"/>
    </source>
</evidence>
<proteinExistence type="predicted"/>
<evidence type="ECO:0000313" key="3">
    <source>
        <dbReference type="Proteomes" id="UP001240236"/>
    </source>
</evidence>
<reference evidence="2 3" key="1">
    <citation type="submission" date="2023-07" db="EMBL/GenBank/DDBJ databases">
        <title>Sequencing the genomes of 1000 actinobacteria strains.</title>
        <authorList>
            <person name="Klenk H.-P."/>
        </authorList>
    </citation>
    <scope>NUCLEOTIDE SEQUENCE [LARGE SCALE GENOMIC DNA]</scope>
    <source>
        <strain evidence="2 3">DSM 44709</strain>
    </source>
</reference>
<dbReference type="AlphaFoldDB" id="A0AAE4AUY4"/>
<gene>
    <name evidence="2" type="ORF">J2S42_000091</name>
</gene>
<dbReference type="GO" id="GO:0004359">
    <property type="term" value="F:glutaminase activity"/>
    <property type="evidence" value="ECO:0007669"/>
    <property type="project" value="UniProtKB-EC"/>
</dbReference>
<accession>A0AAE4AUY4</accession>
<dbReference type="Pfam" id="PF14216">
    <property type="entry name" value="DUF4326"/>
    <property type="match status" value="1"/>
</dbReference>
<comment type="caution">
    <text evidence="2">The sequence shown here is derived from an EMBL/GenBank/DDBJ whole genome shotgun (WGS) entry which is preliminary data.</text>
</comment>
<dbReference type="Proteomes" id="UP001240236">
    <property type="component" value="Unassembled WGS sequence"/>
</dbReference>
<protein>
    <submittedName>
        <fullName evidence="2">Glutaminase</fullName>
        <ecNumber evidence="2">3.5.1.2</ecNumber>
    </submittedName>
</protein>
<organism evidence="2 3">
    <name type="scientific">Catenuloplanes indicus</name>
    <dbReference type="NCBI Taxonomy" id="137267"/>
    <lineage>
        <taxon>Bacteria</taxon>
        <taxon>Bacillati</taxon>
        <taxon>Actinomycetota</taxon>
        <taxon>Actinomycetes</taxon>
        <taxon>Micromonosporales</taxon>
        <taxon>Micromonosporaceae</taxon>
        <taxon>Catenuloplanes</taxon>
    </lineage>
</organism>